<dbReference type="Proteomes" id="UP000611945">
    <property type="component" value="Unassembled WGS sequence"/>
</dbReference>
<comment type="similarity">
    <text evidence="2">Belongs to the CorA metal ion transporter (MIT) (TC 1.A.35) family.</text>
</comment>
<dbReference type="PANTHER" id="PTHR46494">
    <property type="entry name" value="CORA FAMILY METAL ION TRANSPORTER (EUROFUNG)"/>
    <property type="match status" value="1"/>
</dbReference>
<protein>
    <submittedName>
        <fullName evidence="13">Zinc transporter ZntB</fullName>
    </submittedName>
</protein>
<evidence type="ECO:0000256" key="8">
    <source>
        <dbReference type="ARBA" id="ARBA00022989"/>
    </source>
</evidence>
<dbReference type="InterPro" id="IPR002523">
    <property type="entry name" value="MgTranspt_CorA/ZnTranspt_ZntB"/>
</dbReference>
<dbReference type="InterPro" id="IPR045863">
    <property type="entry name" value="CorA_TM1_TM2"/>
</dbReference>
<keyword evidence="4" id="KW-1003">Cell membrane</keyword>
<evidence type="ECO:0000256" key="11">
    <source>
        <dbReference type="SAM" id="Coils"/>
    </source>
</evidence>
<feature type="transmembrane region" description="Helical" evidence="12">
    <location>
        <begin position="305"/>
        <end position="325"/>
    </location>
</feature>
<name>A0ABR8TNV0_9PSED</name>
<keyword evidence="14" id="KW-1185">Reference proteome</keyword>
<dbReference type="Gene3D" id="3.30.460.20">
    <property type="entry name" value="CorA soluble domain-like"/>
    <property type="match status" value="1"/>
</dbReference>
<keyword evidence="5" id="KW-0997">Cell inner membrane</keyword>
<comment type="caution">
    <text evidence="13">The sequence shown here is derived from an EMBL/GenBank/DDBJ whole genome shotgun (WGS) entry which is preliminary data.</text>
</comment>
<sequence>MQMTNVVESGLLHAFVMDGRGGARGLAPEDLEGLCLEEGESLWLHWDRGHVQAQRWLRTASGLSVFSCDLLLEDATRPRVLTLDDEQLLLFLRGVNFNPGAEPEDMVSARFFADSRRLVSLRLRPLHATDEMIAAWARSEGPKTPSEALLYLAESMTEKLEAPLTQLAEQLDELEERAEADERHLPEHGSLLQIRRRAAALRRFLTPQRDLFATLSRSRLSWFVADDTVYWNELNNRLIRYLEELESIRERVALLLEAEQQRRSEHVGRTLYRLAIITGLFLPLSFLAGLLGVNVGGMPGIESPYGFLLVCLLMALVLAIEWWWFRRLRWL</sequence>
<evidence type="ECO:0000256" key="6">
    <source>
        <dbReference type="ARBA" id="ARBA00022692"/>
    </source>
</evidence>
<evidence type="ECO:0000256" key="10">
    <source>
        <dbReference type="ARBA" id="ARBA00023136"/>
    </source>
</evidence>
<evidence type="ECO:0000313" key="14">
    <source>
        <dbReference type="Proteomes" id="UP000611945"/>
    </source>
</evidence>
<keyword evidence="6 12" id="KW-0812">Transmembrane</keyword>
<evidence type="ECO:0000256" key="1">
    <source>
        <dbReference type="ARBA" id="ARBA00004651"/>
    </source>
</evidence>
<evidence type="ECO:0000256" key="7">
    <source>
        <dbReference type="ARBA" id="ARBA00022833"/>
    </source>
</evidence>
<feature type="coiled-coil region" evidence="11">
    <location>
        <begin position="231"/>
        <end position="262"/>
    </location>
</feature>
<dbReference type="SUPFAM" id="SSF143865">
    <property type="entry name" value="CorA soluble domain-like"/>
    <property type="match status" value="1"/>
</dbReference>
<proteinExistence type="inferred from homology"/>
<evidence type="ECO:0000256" key="12">
    <source>
        <dbReference type="SAM" id="Phobius"/>
    </source>
</evidence>
<comment type="subcellular location">
    <subcellularLocation>
        <location evidence="1">Cell membrane</location>
        <topology evidence="1">Multi-pass membrane protein</topology>
    </subcellularLocation>
</comment>
<dbReference type="EMBL" id="JACSQG010000004">
    <property type="protein sequence ID" value="MBD7977451.1"/>
    <property type="molecule type" value="Genomic_DNA"/>
</dbReference>
<keyword evidence="7" id="KW-0862">Zinc</keyword>
<keyword evidence="8 12" id="KW-1133">Transmembrane helix</keyword>
<keyword evidence="3" id="KW-0813">Transport</keyword>
<keyword evidence="9" id="KW-0406">Ion transport</keyword>
<keyword evidence="11" id="KW-0175">Coiled coil</keyword>
<feature type="coiled-coil region" evidence="11">
    <location>
        <begin position="157"/>
        <end position="184"/>
    </location>
</feature>
<evidence type="ECO:0000256" key="2">
    <source>
        <dbReference type="ARBA" id="ARBA00009765"/>
    </source>
</evidence>
<organism evidence="13 14">
    <name type="scientific">Serpens gallinarum</name>
    <dbReference type="NCBI Taxonomy" id="2763075"/>
    <lineage>
        <taxon>Bacteria</taxon>
        <taxon>Pseudomonadati</taxon>
        <taxon>Pseudomonadota</taxon>
        <taxon>Gammaproteobacteria</taxon>
        <taxon>Pseudomonadales</taxon>
        <taxon>Pseudomonadaceae</taxon>
        <taxon>Pseudomonas</taxon>
    </lineage>
</organism>
<evidence type="ECO:0000313" key="13">
    <source>
        <dbReference type="EMBL" id="MBD7977451.1"/>
    </source>
</evidence>
<evidence type="ECO:0000256" key="9">
    <source>
        <dbReference type="ARBA" id="ARBA00023065"/>
    </source>
</evidence>
<accession>A0ABR8TNV0</accession>
<gene>
    <name evidence="13" type="ORF">H9642_09645</name>
</gene>
<evidence type="ECO:0000256" key="5">
    <source>
        <dbReference type="ARBA" id="ARBA00022519"/>
    </source>
</evidence>
<dbReference type="Gene3D" id="1.20.58.340">
    <property type="entry name" value="Magnesium transport protein CorA, transmembrane region"/>
    <property type="match status" value="2"/>
</dbReference>
<dbReference type="SUPFAM" id="SSF144083">
    <property type="entry name" value="Magnesium transport protein CorA, transmembrane region"/>
    <property type="match status" value="1"/>
</dbReference>
<evidence type="ECO:0000256" key="3">
    <source>
        <dbReference type="ARBA" id="ARBA00022448"/>
    </source>
</evidence>
<evidence type="ECO:0000256" key="4">
    <source>
        <dbReference type="ARBA" id="ARBA00022475"/>
    </source>
</evidence>
<feature type="transmembrane region" description="Helical" evidence="12">
    <location>
        <begin position="271"/>
        <end position="293"/>
    </location>
</feature>
<keyword evidence="10 12" id="KW-0472">Membrane</keyword>
<dbReference type="PANTHER" id="PTHR46494:SF3">
    <property type="entry name" value="ZINC TRANSPORT PROTEIN ZNTB"/>
    <property type="match status" value="1"/>
</dbReference>
<reference evidence="13 14" key="1">
    <citation type="submission" date="2020-08" db="EMBL/GenBank/DDBJ databases">
        <title>A Genomic Blueprint of the Chicken Gut Microbiome.</title>
        <authorList>
            <person name="Gilroy R."/>
            <person name="Ravi A."/>
            <person name="Getino M."/>
            <person name="Pursley I."/>
            <person name="Horton D.L."/>
            <person name="Alikhan N.-F."/>
            <person name="Baker D."/>
            <person name="Gharbi K."/>
            <person name="Hall N."/>
            <person name="Watson M."/>
            <person name="Adriaenssens E.M."/>
            <person name="Foster-Nyarko E."/>
            <person name="Jarju S."/>
            <person name="Secka A."/>
            <person name="Antonio M."/>
            <person name="Oren A."/>
            <person name="Chaudhuri R."/>
            <person name="La Ragione R.M."/>
            <person name="Hildebrand F."/>
            <person name="Pallen M.J."/>
        </authorList>
    </citation>
    <scope>NUCLEOTIDE SEQUENCE [LARGE SCALE GENOMIC DNA]</scope>
    <source>
        <strain evidence="13 14">Sa2CUA2</strain>
    </source>
</reference>
<dbReference type="RefSeq" id="WP_251836227.1">
    <property type="nucleotide sequence ID" value="NZ_JACSQG010000004.1"/>
</dbReference>
<dbReference type="InterPro" id="IPR045861">
    <property type="entry name" value="CorA_cytoplasmic_dom"/>
</dbReference>
<dbReference type="Pfam" id="PF01544">
    <property type="entry name" value="CorA"/>
    <property type="match status" value="1"/>
</dbReference>